<protein>
    <submittedName>
        <fullName evidence="1">Uncharacterized protein</fullName>
    </submittedName>
</protein>
<organism evidence="1 2">
    <name type="scientific">Populus trichocarpa</name>
    <name type="common">Western balsam poplar</name>
    <name type="synonym">Populus balsamifera subsp. trichocarpa</name>
    <dbReference type="NCBI Taxonomy" id="3694"/>
    <lineage>
        <taxon>Eukaryota</taxon>
        <taxon>Viridiplantae</taxon>
        <taxon>Streptophyta</taxon>
        <taxon>Embryophyta</taxon>
        <taxon>Tracheophyta</taxon>
        <taxon>Spermatophyta</taxon>
        <taxon>Magnoliopsida</taxon>
        <taxon>eudicotyledons</taxon>
        <taxon>Gunneridae</taxon>
        <taxon>Pentapetalae</taxon>
        <taxon>rosids</taxon>
        <taxon>fabids</taxon>
        <taxon>Malpighiales</taxon>
        <taxon>Salicaceae</taxon>
        <taxon>Saliceae</taxon>
        <taxon>Populus</taxon>
    </lineage>
</organism>
<gene>
    <name evidence="1" type="ORF">POPTR_012G100750v4</name>
</gene>
<comment type="caution">
    <text evidence="1">The sequence shown here is derived from an EMBL/GenBank/DDBJ whole genome shotgun (WGS) entry which is preliminary data.</text>
</comment>
<name>A0ACC0S600_POPTR</name>
<dbReference type="EMBL" id="CM009301">
    <property type="protein sequence ID" value="KAI9384719.1"/>
    <property type="molecule type" value="Genomic_DNA"/>
</dbReference>
<evidence type="ECO:0000313" key="2">
    <source>
        <dbReference type="Proteomes" id="UP000006729"/>
    </source>
</evidence>
<dbReference type="Proteomes" id="UP000006729">
    <property type="component" value="Chromosome 12"/>
</dbReference>
<sequence length="48" mass="5572">MIKKNLEDSSHQDPGMNDHISPLIIIKIILRSGERNLLHKQESQLCDY</sequence>
<accession>A0ACC0S600</accession>
<reference evidence="1 2" key="1">
    <citation type="journal article" date="2006" name="Science">
        <title>The genome of black cottonwood, Populus trichocarpa (Torr. &amp; Gray).</title>
        <authorList>
            <person name="Tuskan G.A."/>
            <person name="Difazio S."/>
            <person name="Jansson S."/>
            <person name="Bohlmann J."/>
            <person name="Grigoriev I."/>
            <person name="Hellsten U."/>
            <person name="Putnam N."/>
            <person name="Ralph S."/>
            <person name="Rombauts S."/>
            <person name="Salamov A."/>
            <person name="Schein J."/>
            <person name="Sterck L."/>
            <person name="Aerts A."/>
            <person name="Bhalerao R.R."/>
            <person name="Bhalerao R.P."/>
            <person name="Blaudez D."/>
            <person name="Boerjan W."/>
            <person name="Brun A."/>
            <person name="Brunner A."/>
            <person name="Busov V."/>
            <person name="Campbell M."/>
            <person name="Carlson J."/>
            <person name="Chalot M."/>
            <person name="Chapman J."/>
            <person name="Chen G.L."/>
            <person name="Cooper D."/>
            <person name="Coutinho P.M."/>
            <person name="Couturier J."/>
            <person name="Covert S."/>
            <person name="Cronk Q."/>
            <person name="Cunningham R."/>
            <person name="Davis J."/>
            <person name="Degroeve S."/>
            <person name="Dejardin A."/>
            <person name="Depamphilis C."/>
            <person name="Detter J."/>
            <person name="Dirks B."/>
            <person name="Dubchak I."/>
            <person name="Duplessis S."/>
            <person name="Ehlting J."/>
            <person name="Ellis B."/>
            <person name="Gendler K."/>
            <person name="Goodstein D."/>
            <person name="Gribskov M."/>
            <person name="Grimwood J."/>
            <person name="Groover A."/>
            <person name="Gunter L."/>
            <person name="Hamberger B."/>
            <person name="Heinze B."/>
            <person name="Helariutta Y."/>
            <person name="Henrissat B."/>
            <person name="Holligan D."/>
            <person name="Holt R."/>
            <person name="Huang W."/>
            <person name="Islam-Faridi N."/>
            <person name="Jones S."/>
            <person name="Jones-Rhoades M."/>
            <person name="Jorgensen R."/>
            <person name="Joshi C."/>
            <person name="Kangasjarvi J."/>
            <person name="Karlsson J."/>
            <person name="Kelleher C."/>
            <person name="Kirkpatrick R."/>
            <person name="Kirst M."/>
            <person name="Kohler A."/>
            <person name="Kalluri U."/>
            <person name="Larimer F."/>
            <person name="Leebens-Mack J."/>
            <person name="Leple J.C."/>
            <person name="Locascio P."/>
            <person name="Lou Y."/>
            <person name="Lucas S."/>
            <person name="Martin F."/>
            <person name="Montanini B."/>
            <person name="Napoli C."/>
            <person name="Nelson D.R."/>
            <person name="Nelson C."/>
            <person name="Nieminen K."/>
            <person name="Nilsson O."/>
            <person name="Pereda V."/>
            <person name="Peter G."/>
            <person name="Philippe R."/>
            <person name="Pilate G."/>
            <person name="Poliakov A."/>
            <person name="Razumovskaya J."/>
            <person name="Richardson P."/>
            <person name="Rinaldi C."/>
            <person name="Ritland K."/>
            <person name="Rouze P."/>
            <person name="Ryaboy D."/>
            <person name="Schmutz J."/>
            <person name="Schrader J."/>
            <person name="Segerman B."/>
            <person name="Shin H."/>
            <person name="Siddiqui A."/>
            <person name="Sterky F."/>
            <person name="Terry A."/>
            <person name="Tsai C.J."/>
            <person name="Uberbacher E."/>
            <person name="Unneberg P."/>
            <person name="Vahala J."/>
            <person name="Wall K."/>
            <person name="Wessler S."/>
            <person name="Yang G."/>
            <person name="Yin T."/>
            <person name="Douglas C."/>
            <person name="Marra M."/>
            <person name="Sandberg G."/>
            <person name="Van de Peer Y."/>
            <person name="Rokhsar D."/>
        </authorList>
    </citation>
    <scope>NUCLEOTIDE SEQUENCE [LARGE SCALE GENOMIC DNA]</scope>
    <source>
        <strain evidence="2">cv. Nisqually</strain>
    </source>
</reference>
<keyword evidence="2" id="KW-1185">Reference proteome</keyword>
<evidence type="ECO:0000313" key="1">
    <source>
        <dbReference type="EMBL" id="KAI9384719.1"/>
    </source>
</evidence>
<proteinExistence type="predicted"/>